<reference evidence="6" key="1">
    <citation type="journal article" date="2021" name="Open Biol.">
        <title>Shared evolutionary footprints suggest mitochondrial oxidative damage underlies multiple complex I losses in fungi.</title>
        <authorList>
            <person name="Schikora-Tamarit M.A."/>
            <person name="Marcet-Houben M."/>
            <person name="Nosek J."/>
            <person name="Gabaldon T."/>
        </authorList>
    </citation>
    <scope>NUCLEOTIDE SEQUENCE</scope>
    <source>
        <strain evidence="6">CBS6075</strain>
    </source>
</reference>
<dbReference type="Pfam" id="PF04193">
    <property type="entry name" value="PQ-loop"/>
    <property type="match status" value="2"/>
</dbReference>
<dbReference type="InterPro" id="IPR051415">
    <property type="entry name" value="LAAT-1"/>
</dbReference>
<dbReference type="GO" id="GO:0016020">
    <property type="term" value="C:membrane"/>
    <property type="evidence" value="ECO:0007669"/>
    <property type="project" value="UniProtKB-SubCell"/>
</dbReference>
<evidence type="ECO:0000256" key="1">
    <source>
        <dbReference type="ARBA" id="ARBA00004141"/>
    </source>
</evidence>
<dbReference type="PANTHER" id="PTHR16201:SF11">
    <property type="entry name" value="PQ-LOOP REPEAT-CONTAINING PROTEIN"/>
    <property type="match status" value="1"/>
</dbReference>
<feature type="transmembrane region" description="Helical" evidence="5">
    <location>
        <begin position="12"/>
        <end position="29"/>
    </location>
</feature>
<feature type="transmembrane region" description="Helical" evidence="5">
    <location>
        <begin position="49"/>
        <end position="71"/>
    </location>
</feature>
<evidence type="ECO:0000256" key="4">
    <source>
        <dbReference type="ARBA" id="ARBA00023136"/>
    </source>
</evidence>
<comment type="subcellular location">
    <subcellularLocation>
        <location evidence="1">Membrane</location>
        <topology evidence="1">Multi-pass membrane protein</topology>
    </subcellularLocation>
</comment>
<dbReference type="GeneID" id="70234425"/>
<keyword evidence="7" id="KW-1185">Reference proteome</keyword>
<gene>
    <name evidence="6" type="ORF">OGAPHI_002458</name>
</gene>
<feature type="transmembrane region" description="Helical" evidence="5">
    <location>
        <begin position="132"/>
        <end position="151"/>
    </location>
</feature>
<dbReference type="InterPro" id="IPR006603">
    <property type="entry name" value="PQ-loop_rpt"/>
</dbReference>
<organism evidence="6 7">
    <name type="scientific">Ogataea philodendri</name>
    <dbReference type="NCBI Taxonomy" id="1378263"/>
    <lineage>
        <taxon>Eukaryota</taxon>
        <taxon>Fungi</taxon>
        <taxon>Dikarya</taxon>
        <taxon>Ascomycota</taxon>
        <taxon>Saccharomycotina</taxon>
        <taxon>Pichiomycetes</taxon>
        <taxon>Pichiales</taxon>
        <taxon>Pichiaceae</taxon>
        <taxon>Ogataea</taxon>
    </lineage>
</organism>
<reference evidence="6" key="2">
    <citation type="submission" date="2021-01" db="EMBL/GenBank/DDBJ databases">
        <authorList>
            <person name="Schikora-Tamarit M.A."/>
        </authorList>
    </citation>
    <scope>NUCLEOTIDE SEQUENCE</scope>
    <source>
        <strain evidence="6">CBS6075</strain>
    </source>
</reference>
<dbReference type="OrthoDB" id="19344at2759"/>
<protein>
    <recommendedName>
        <fullName evidence="8">PQ loop repeat protein</fullName>
    </recommendedName>
</protein>
<name>A0A9P8T7Q5_9ASCO</name>
<evidence type="ECO:0000313" key="7">
    <source>
        <dbReference type="Proteomes" id="UP000769157"/>
    </source>
</evidence>
<evidence type="ECO:0000313" key="6">
    <source>
        <dbReference type="EMBL" id="KAH3668704.1"/>
    </source>
</evidence>
<sequence length="258" mass="28727">MESCLVYESPSVWGFLVGVLLALGIYVSYVPQHVKIINRRTSEGLSPLFLFLGSTSGFSAFVNLLLTTAPARQCCVSELDRFQCLNSQVGLIQVGVQTVGYTLILVLCAHLTRPRIETPDSDGAKIARSYKWFLVYAGVNLAIAVYFLVFVTDYSKTLKFANLSGLVSTVLATGQYLPQIHTTYVLKHPGSLSVHMMMLQTPGGYLWCYSLFMQPGSRWSSWLPYFTAASLQLILLLMCLYFRETHPEQQNDGSPLLV</sequence>
<evidence type="ECO:0008006" key="8">
    <source>
        <dbReference type="Google" id="ProtNLM"/>
    </source>
</evidence>
<dbReference type="Proteomes" id="UP000769157">
    <property type="component" value="Unassembled WGS sequence"/>
</dbReference>
<feature type="transmembrane region" description="Helical" evidence="5">
    <location>
        <begin position="91"/>
        <end position="111"/>
    </location>
</feature>
<dbReference type="AlphaFoldDB" id="A0A9P8T7Q5"/>
<keyword evidence="4 5" id="KW-0472">Membrane</keyword>
<feature type="transmembrane region" description="Helical" evidence="5">
    <location>
        <begin position="222"/>
        <end position="242"/>
    </location>
</feature>
<dbReference type="EMBL" id="JAEUBE010000158">
    <property type="protein sequence ID" value="KAH3668704.1"/>
    <property type="molecule type" value="Genomic_DNA"/>
</dbReference>
<dbReference type="SMART" id="SM00679">
    <property type="entry name" value="CTNS"/>
    <property type="match status" value="2"/>
</dbReference>
<accession>A0A9P8T7Q5</accession>
<proteinExistence type="predicted"/>
<dbReference type="Gene3D" id="1.20.1280.290">
    <property type="match status" value="2"/>
</dbReference>
<keyword evidence="3 5" id="KW-1133">Transmembrane helix</keyword>
<dbReference type="PANTHER" id="PTHR16201">
    <property type="entry name" value="SEVEN TRANSMEMBRANE PROTEIN 1-RELATED"/>
    <property type="match status" value="1"/>
</dbReference>
<dbReference type="RefSeq" id="XP_046063118.1">
    <property type="nucleotide sequence ID" value="XM_046203331.1"/>
</dbReference>
<evidence type="ECO:0000256" key="3">
    <source>
        <dbReference type="ARBA" id="ARBA00022989"/>
    </source>
</evidence>
<keyword evidence="2 5" id="KW-0812">Transmembrane</keyword>
<comment type="caution">
    <text evidence="6">The sequence shown here is derived from an EMBL/GenBank/DDBJ whole genome shotgun (WGS) entry which is preliminary data.</text>
</comment>
<evidence type="ECO:0000256" key="2">
    <source>
        <dbReference type="ARBA" id="ARBA00022692"/>
    </source>
</evidence>
<evidence type="ECO:0000256" key="5">
    <source>
        <dbReference type="SAM" id="Phobius"/>
    </source>
</evidence>